<dbReference type="InterPro" id="IPR036909">
    <property type="entry name" value="Cyt_c-like_dom_sf"/>
</dbReference>
<dbReference type="PANTHER" id="PTHR40394">
    <property type="entry name" value="LIPOPROTEIN-RELATED"/>
    <property type="match status" value="1"/>
</dbReference>
<gene>
    <name evidence="7" type="ORF">IRI77_08145</name>
</gene>
<evidence type="ECO:0000259" key="6">
    <source>
        <dbReference type="PROSITE" id="PS51007"/>
    </source>
</evidence>
<dbReference type="GO" id="GO:0009055">
    <property type="term" value="F:electron transfer activity"/>
    <property type="evidence" value="ECO:0007669"/>
    <property type="project" value="InterPro"/>
</dbReference>
<evidence type="ECO:0000256" key="4">
    <source>
        <dbReference type="PROSITE-ProRule" id="PRU00433"/>
    </source>
</evidence>
<dbReference type="Proteomes" id="UP000593892">
    <property type="component" value="Chromosome"/>
</dbReference>
<dbReference type="PROSITE" id="PS51007">
    <property type="entry name" value="CYTC"/>
    <property type="match status" value="1"/>
</dbReference>
<keyword evidence="1 4" id="KW-0349">Heme</keyword>
<keyword evidence="8" id="KW-1185">Reference proteome</keyword>
<evidence type="ECO:0000256" key="5">
    <source>
        <dbReference type="SAM" id="SignalP"/>
    </source>
</evidence>
<name>A0A7S7NU83_PALFE</name>
<proteinExistence type="predicted"/>
<dbReference type="Gene3D" id="1.10.760.10">
    <property type="entry name" value="Cytochrome c-like domain"/>
    <property type="match status" value="1"/>
</dbReference>
<evidence type="ECO:0000313" key="8">
    <source>
        <dbReference type="Proteomes" id="UP000593892"/>
    </source>
</evidence>
<dbReference type="GO" id="GO:0046872">
    <property type="term" value="F:metal ion binding"/>
    <property type="evidence" value="ECO:0007669"/>
    <property type="project" value="UniProtKB-KW"/>
</dbReference>
<evidence type="ECO:0000313" key="7">
    <source>
        <dbReference type="EMBL" id="QOY89913.1"/>
    </source>
</evidence>
<evidence type="ECO:0000256" key="2">
    <source>
        <dbReference type="ARBA" id="ARBA00022723"/>
    </source>
</evidence>
<accession>A0A7S7NU83</accession>
<dbReference type="KEGG" id="pfer:IRI77_08145"/>
<reference evidence="7 8" key="1">
    <citation type="submission" date="2020-10" db="EMBL/GenBank/DDBJ databases">
        <title>Complete genome sequence of Paludibaculum fermentans P105T, a facultatively anaerobic acidobacterium capable of dissimilatory Fe(III) reduction.</title>
        <authorList>
            <person name="Dedysh S.N."/>
            <person name="Beletsky A.V."/>
            <person name="Kulichevskaya I.S."/>
            <person name="Mardanov A.V."/>
            <person name="Ravin N.V."/>
        </authorList>
    </citation>
    <scope>NUCLEOTIDE SEQUENCE [LARGE SCALE GENOMIC DNA]</scope>
    <source>
        <strain evidence="7 8">P105</strain>
    </source>
</reference>
<dbReference type="Pfam" id="PF13442">
    <property type="entry name" value="Cytochrome_CBB3"/>
    <property type="match status" value="1"/>
</dbReference>
<protein>
    <submittedName>
        <fullName evidence="7">Cytochrome c</fullName>
    </submittedName>
</protein>
<evidence type="ECO:0000256" key="3">
    <source>
        <dbReference type="ARBA" id="ARBA00023004"/>
    </source>
</evidence>
<feature type="chain" id="PRO_5032643570" evidence="5">
    <location>
        <begin position="22"/>
        <end position="203"/>
    </location>
</feature>
<feature type="domain" description="Cytochrome c" evidence="6">
    <location>
        <begin position="99"/>
        <end position="184"/>
    </location>
</feature>
<feature type="signal peptide" evidence="5">
    <location>
        <begin position="1"/>
        <end position="21"/>
    </location>
</feature>
<dbReference type="InterPro" id="IPR009056">
    <property type="entry name" value="Cyt_c-like_dom"/>
</dbReference>
<keyword evidence="2 4" id="KW-0479">Metal-binding</keyword>
<keyword evidence="3 4" id="KW-0408">Iron</keyword>
<dbReference type="SUPFAM" id="SSF46626">
    <property type="entry name" value="Cytochrome c"/>
    <property type="match status" value="1"/>
</dbReference>
<sequence length="203" mass="22700">MDSRRIAQMLLVVAASSLLGACSNFPSRQPPIWVFPDMKRQDKYKPQMHSDFFADGRTSRRPVAGTLSQEMYRADETLATGVAGDNTYVAKNPLPLTKETLLHGQVKFNTYCAPCHDRTGSGRGIVPSKATWVPGNIHDERIVGMVDGEIYHVISNGRRSMPGYRFQVSEKDRWAIVAYVRALQRSWRGSMADVPADSQAKVR</sequence>
<dbReference type="PROSITE" id="PS51257">
    <property type="entry name" value="PROKAR_LIPOPROTEIN"/>
    <property type="match status" value="1"/>
</dbReference>
<dbReference type="RefSeq" id="WP_194451576.1">
    <property type="nucleotide sequence ID" value="NZ_CP063849.1"/>
</dbReference>
<dbReference type="PANTHER" id="PTHR40394:SF2">
    <property type="entry name" value="QUINOL:CYTOCHROME C OXIDOREDUCTASE MEMBRANE PROTEIN"/>
    <property type="match status" value="1"/>
</dbReference>
<dbReference type="AlphaFoldDB" id="A0A7S7NU83"/>
<organism evidence="7 8">
    <name type="scientific">Paludibaculum fermentans</name>
    <dbReference type="NCBI Taxonomy" id="1473598"/>
    <lineage>
        <taxon>Bacteria</taxon>
        <taxon>Pseudomonadati</taxon>
        <taxon>Acidobacteriota</taxon>
        <taxon>Terriglobia</taxon>
        <taxon>Bryobacterales</taxon>
        <taxon>Bryobacteraceae</taxon>
        <taxon>Paludibaculum</taxon>
    </lineage>
</organism>
<keyword evidence="5" id="KW-0732">Signal</keyword>
<dbReference type="GO" id="GO:0020037">
    <property type="term" value="F:heme binding"/>
    <property type="evidence" value="ECO:0007669"/>
    <property type="project" value="InterPro"/>
</dbReference>
<evidence type="ECO:0000256" key="1">
    <source>
        <dbReference type="ARBA" id="ARBA00022617"/>
    </source>
</evidence>
<dbReference type="EMBL" id="CP063849">
    <property type="protein sequence ID" value="QOY89913.1"/>
    <property type="molecule type" value="Genomic_DNA"/>
</dbReference>